<evidence type="ECO:0000256" key="1">
    <source>
        <dbReference type="ARBA" id="ARBA00023242"/>
    </source>
</evidence>
<reference evidence="4 5" key="1">
    <citation type="submission" date="2013-03" db="EMBL/GenBank/DDBJ databases">
        <title>The Genome Sequence of Phialophora europaea CBS 101466.</title>
        <authorList>
            <consortium name="The Broad Institute Genomics Platform"/>
            <person name="Cuomo C."/>
            <person name="de Hoog S."/>
            <person name="Gorbushina A."/>
            <person name="Walker B."/>
            <person name="Young S.K."/>
            <person name="Zeng Q."/>
            <person name="Gargeya S."/>
            <person name="Fitzgerald M."/>
            <person name="Haas B."/>
            <person name="Abouelleil A."/>
            <person name="Allen A.W."/>
            <person name="Alvarado L."/>
            <person name="Arachchi H.M."/>
            <person name="Berlin A.M."/>
            <person name="Chapman S.B."/>
            <person name="Gainer-Dewar J."/>
            <person name="Goldberg J."/>
            <person name="Griggs A."/>
            <person name="Gujja S."/>
            <person name="Hansen M."/>
            <person name="Howarth C."/>
            <person name="Imamovic A."/>
            <person name="Ireland A."/>
            <person name="Larimer J."/>
            <person name="McCowan C."/>
            <person name="Murphy C."/>
            <person name="Pearson M."/>
            <person name="Poon T.W."/>
            <person name="Priest M."/>
            <person name="Roberts A."/>
            <person name="Saif S."/>
            <person name="Shea T."/>
            <person name="Sisk P."/>
            <person name="Sykes S."/>
            <person name="Wortman J."/>
            <person name="Nusbaum C."/>
            <person name="Birren B."/>
        </authorList>
    </citation>
    <scope>NUCLEOTIDE SEQUENCE [LARGE SCALE GENOMIC DNA]</scope>
    <source>
        <strain evidence="4 5">CBS 101466</strain>
    </source>
</reference>
<dbReference type="PANTHER" id="PTHR47654:SF5">
    <property type="entry name" value="TRANSCRIPTION FACTOR DOMAIN-CONTAINING PROTEIN"/>
    <property type="match status" value="1"/>
</dbReference>
<proteinExistence type="predicted"/>
<dbReference type="GO" id="GO:0006351">
    <property type="term" value="P:DNA-templated transcription"/>
    <property type="evidence" value="ECO:0007669"/>
    <property type="project" value="InterPro"/>
</dbReference>
<dbReference type="eggNOG" id="ENOG502RZ6G">
    <property type="taxonomic scope" value="Eukaryota"/>
</dbReference>
<dbReference type="InterPro" id="IPR007219">
    <property type="entry name" value="XnlR_reg_dom"/>
</dbReference>
<gene>
    <name evidence="4" type="ORF">HMPREF1541_00230</name>
</gene>
<name>W2SBG8_CYPE1</name>
<accession>W2SBG8</accession>
<organism evidence="4 5">
    <name type="scientific">Cyphellophora europaea (strain CBS 101466)</name>
    <name type="common">Phialophora europaea</name>
    <dbReference type="NCBI Taxonomy" id="1220924"/>
    <lineage>
        <taxon>Eukaryota</taxon>
        <taxon>Fungi</taxon>
        <taxon>Dikarya</taxon>
        <taxon>Ascomycota</taxon>
        <taxon>Pezizomycotina</taxon>
        <taxon>Eurotiomycetes</taxon>
        <taxon>Chaetothyriomycetidae</taxon>
        <taxon>Chaetothyriales</taxon>
        <taxon>Cyphellophoraceae</taxon>
        <taxon>Cyphellophora</taxon>
    </lineage>
</organism>
<feature type="domain" description="Xylanolytic transcriptional activator regulatory" evidence="3">
    <location>
        <begin position="315"/>
        <end position="388"/>
    </location>
</feature>
<dbReference type="Pfam" id="PF04082">
    <property type="entry name" value="Fungal_trans"/>
    <property type="match status" value="1"/>
</dbReference>
<dbReference type="HOGENOM" id="CLU_011910_2_0_1"/>
<dbReference type="OrthoDB" id="5296287at2759"/>
<dbReference type="VEuPathDB" id="FungiDB:HMPREF1541_00230"/>
<dbReference type="GO" id="GO:0003677">
    <property type="term" value="F:DNA binding"/>
    <property type="evidence" value="ECO:0007669"/>
    <property type="project" value="InterPro"/>
</dbReference>
<dbReference type="EMBL" id="KB822711">
    <property type="protein sequence ID" value="ETN46047.1"/>
    <property type="molecule type" value="Genomic_DNA"/>
</dbReference>
<dbReference type="GeneID" id="19967569"/>
<protein>
    <recommendedName>
        <fullName evidence="3">Xylanolytic transcriptional activator regulatory domain-containing protein</fullName>
    </recommendedName>
</protein>
<evidence type="ECO:0000256" key="2">
    <source>
        <dbReference type="SAM" id="MobiDB-lite"/>
    </source>
</evidence>
<keyword evidence="5" id="KW-1185">Reference proteome</keyword>
<feature type="region of interest" description="Disordered" evidence="2">
    <location>
        <begin position="1"/>
        <end position="76"/>
    </location>
</feature>
<evidence type="ECO:0000313" key="4">
    <source>
        <dbReference type="EMBL" id="ETN46047.1"/>
    </source>
</evidence>
<dbReference type="CDD" id="cd12148">
    <property type="entry name" value="fungal_TF_MHR"/>
    <property type="match status" value="1"/>
</dbReference>
<dbReference type="InParanoid" id="W2SBG8"/>
<evidence type="ECO:0000313" key="5">
    <source>
        <dbReference type="Proteomes" id="UP000030752"/>
    </source>
</evidence>
<dbReference type="SMART" id="SM00906">
    <property type="entry name" value="Fungal_trans"/>
    <property type="match status" value="1"/>
</dbReference>
<keyword evidence="1" id="KW-0539">Nucleus</keyword>
<evidence type="ECO:0000259" key="3">
    <source>
        <dbReference type="SMART" id="SM00906"/>
    </source>
</evidence>
<dbReference type="RefSeq" id="XP_008710759.1">
    <property type="nucleotide sequence ID" value="XM_008712537.1"/>
</dbReference>
<dbReference type="InterPro" id="IPR053230">
    <property type="entry name" value="Trans_reg_galc"/>
</dbReference>
<dbReference type="GO" id="GO:0008270">
    <property type="term" value="F:zinc ion binding"/>
    <property type="evidence" value="ECO:0007669"/>
    <property type="project" value="InterPro"/>
</dbReference>
<sequence>MLLSVLKGLTDSPDFEGQKHQDILDLIEKMSDQPPESSRSGSLGLSQDPGSSSSGRTFERAQTTDTSPMPMGTDDSRAYFRRAGENLVRSDIGSPDRQRELSSAVNLDAGTGMPGYVGKMSEVSWVQRIGAYLVGVQPLSYPDFASTQIDMQNLDATGIAYYTDDQNLLAIDEDYVDPHLLPPWQVVMVLTEAYFHSLQGAFHFVPREQFYQDLKNVYDAVGERVVPTWGQRSCLALANVMWAVGAKWMQMTHLEQHTLSSVHHDFSENHLVYYARARALGLDHRMQFDHPSIELIQGLAVLGLYLLANGSIQRASSLVAQAIRHATALGLHLKVTEGVMSDSELTRRSRLWWSLYRIEVLLSETTGRPKCLHIEDMTVPFRSLFSNAGEGLPDVPGNIIDAPISDNDSAEVWKAFIGDGTEVARRLKGGAIPWSKLVPLGLNMSETHFAASLELSGISDKIGSKIYLSPGDLTWFDVQSTVKKMERELEQWQEHLHQDLQMESLGQTQIDPRSSLELEMYFCSIRMILYRPFMCEIRIDQESAGSAEFNRLSARAGVTAAIRMLDVMPDDPIAADVAQVLPWWVLLQYVCRAAAMLLLEMCLNIQHMQNETKEVMAATRKALNYLWILAPESKSAYRAWNIFRPLVDKVAQRYRQNVLGNLPLDAQKPQGWSRDDNQKMHQCIAKILW</sequence>
<feature type="compositionally biased region" description="Polar residues" evidence="2">
    <location>
        <begin position="34"/>
        <end position="67"/>
    </location>
</feature>
<feature type="compositionally biased region" description="Basic and acidic residues" evidence="2">
    <location>
        <begin position="16"/>
        <end position="31"/>
    </location>
</feature>
<dbReference type="Proteomes" id="UP000030752">
    <property type="component" value="Unassembled WGS sequence"/>
</dbReference>
<dbReference type="PANTHER" id="PTHR47654">
    <property type="entry name" value="ZN(II)2CYS6 TRANSCRIPTION FACTOR (EUROFUNG)-RELATED"/>
    <property type="match status" value="1"/>
</dbReference>
<dbReference type="AlphaFoldDB" id="W2SBG8"/>